<evidence type="ECO:0000256" key="1">
    <source>
        <dbReference type="SAM" id="SignalP"/>
    </source>
</evidence>
<dbReference type="GO" id="GO:0030246">
    <property type="term" value="F:carbohydrate binding"/>
    <property type="evidence" value="ECO:0007669"/>
    <property type="project" value="InterPro"/>
</dbReference>
<keyword evidence="3" id="KW-0119">Carbohydrate metabolism</keyword>
<feature type="domain" description="Carbohydrate-binding" evidence="2">
    <location>
        <begin position="36"/>
        <end position="229"/>
    </location>
</feature>
<evidence type="ECO:0000259" key="2">
    <source>
        <dbReference type="Pfam" id="PF06452"/>
    </source>
</evidence>
<dbReference type="InterPro" id="IPR010502">
    <property type="entry name" value="Carb-bd_dom_fam9"/>
</dbReference>
<keyword evidence="1" id="KW-0732">Signal</keyword>
<feature type="signal peptide" evidence="1">
    <location>
        <begin position="1"/>
        <end position="20"/>
    </location>
</feature>
<dbReference type="Gene3D" id="2.60.40.1190">
    <property type="match status" value="1"/>
</dbReference>
<dbReference type="CDD" id="cd09620">
    <property type="entry name" value="CBM9_like_3"/>
    <property type="match status" value="1"/>
</dbReference>
<keyword evidence="3" id="KW-0378">Hydrolase</keyword>
<dbReference type="RefSeq" id="WP_029093598.1">
    <property type="nucleotide sequence ID" value="NZ_PDDX01000001.1"/>
</dbReference>
<gene>
    <name evidence="3" type="ORF">CRN84_13900</name>
</gene>
<dbReference type="GO" id="GO:0004553">
    <property type="term" value="F:hydrolase activity, hydrolyzing O-glycosyl compounds"/>
    <property type="evidence" value="ECO:0007669"/>
    <property type="project" value="InterPro"/>
</dbReference>
<sequence length="230" mass="26068">MKRLLICFTTLLLGITVAHAQQYNIHHTDKAPLLTGSADPAIWSKAEVLTDFVFPWNPEAVPATEFRALWDKDALYFRFNVKDDDIQLGDDPDKDTAVLASDRVELFFSTGKELKPYYTMEMDSAGRVFDAEANFYRQVDATWNWNSLKTHAEKTKEGYSVAGKVDLSELEKLNLLLGSDKRELMCAILRGEFSQGETGQVRKWISWVNPQTVKPDFHIPAAFGVCKLVD</sequence>
<keyword evidence="3" id="KW-0624">Polysaccharide degradation</keyword>
<evidence type="ECO:0000313" key="4">
    <source>
        <dbReference type="Proteomes" id="UP000224974"/>
    </source>
</evidence>
<evidence type="ECO:0000313" key="3">
    <source>
        <dbReference type="EMBL" id="PHI30349.1"/>
    </source>
</evidence>
<proteinExistence type="predicted"/>
<dbReference type="GO" id="GO:0045493">
    <property type="term" value="P:xylan catabolic process"/>
    <property type="evidence" value="ECO:0007669"/>
    <property type="project" value="UniProtKB-KW"/>
</dbReference>
<keyword evidence="3" id="KW-0326">Glycosidase</keyword>
<dbReference type="Pfam" id="PF06452">
    <property type="entry name" value="CBM9_1"/>
    <property type="match status" value="1"/>
</dbReference>
<accession>A0A2C6CUL7</accession>
<feature type="chain" id="PRO_5012880520" evidence="1">
    <location>
        <begin position="21"/>
        <end position="230"/>
    </location>
</feature>
<dbReference type="STRING" id="1111728.GCA_000427805_04167"/>
<dbReference type="Proteomes" id="UP000224974">
    <property type="component" value="Unassembled WGS sequence"/>
</dbReference>
<organism evidence="3 4">
    <name type="scientific">Budvicia aquatica</name>
    <dbReference type="NCBI Taxonomy" id="82979"/>
    <lineage>
        <taxon>Bacteria</taxon>
        <taxon>Pseudomonadati</taxon>
        <taxon>Pseudomonadota</taxon>
        <taxon>Gammaproteobacteria</taxon>
        <taxon>Enterobacterales</taxon>
        <taxon>Budviciaceae</taxon>
        <taxon>Budvicia</taxon>
    </lineage>
</organism>
<reference evidence="4" key="1">
    <citation type="submission" date="2017-09" db="EMBL/GenBank/DDBJ databases">
        <title>FDA dAtabase for Regulatory Grade micrObial Sequences (FDA-ARGOS): Supporting development and validation of Infectious Disease Dx tests.</title>
        <authorList>
            <person name="Minogue T."/>
            <person name="Wolcott M."/>
            <person name="Wasieloski L."/>
            <person name="Aguilar W."/>
            <person name="Moore D."/>
            <person name="Tallon L."/>
            <person name="Sadzewicz L."/>
            <person name="Ott S."/>
            <person name="Zhao X."/>
            <person name="Nagaraj S."/>
            <person name="Vavikolanu K."/>
            <person name="Aluvathingal J."/>
            <person name="Nadendla S."/>
            <person name="Sichtig H."/>
        </authorList>
    </citation>
    <scope>NUCLEOTIDE SEQUENCE [LARGE SCALE GENOMIC DNA]</scope>
    <source>
        <strain evidence="4">FDAARGOS_387</strain>
    </source>
</reference>
<keyword evidence="3" id="KW-0858">Xylan degradation</keyword>
<dbReference type="AlphaFoldDB" id="A0A2C6CUL7"/>
<dbReference type="SUPFAM" id="SSF49344">
    <property type="entry name" value="CBD9-like"/>
    <property type="match status" value="1"/>
</dbReference>
<dbReference type="EMBL" id="PDDX01000001">
    <property type="protein sequence ID" value="PHI30349.1"/>
    <property type="molecule type" value="Genomic_DNA"/>
</dbReference>
<protein>
    <submittedName>
        <fullName evidence="3">Endoxylanase</fullName>
    </submittedName>
</protein>
<dbReference type="OrthoDB" id="9786766at2"/>
<name>A0A2C6CUL7_9GAMM</name>
<comment type="caution">
    <text evidence="3">The sequence shown here is derived from an EMBL/GenBank/DDBJ whole genome shotgun (WGS) entry which is preliminary data.</text>
</comment>
<keyword evidence="4" id="KW-1185">Reference proteome</keyword>